<protein>
    <submittedName>
        <fullName evidence="2">Uncharacterized protein</fullName>
    </submittedName>
</protein>
<organism evidence="2 3">
    <name type="scientific">Aegilops tauschii subsp. strangulata</name>
    <name type="common">Goatgrass</name>
    <dbReference type="NCBI Taxonomy" id="200361"/>
    <lineage>
        <taxon>Eukaryota</taxon>
        <taxon>Viridiplantae</taxon>
        <taxon>Streptophyta</taxon>
        <taxon>Embryophyta</taxon>
        <taxon>Tracheophyta</taxon>
        <taxon>Spermatophyta</taxon>
        <taxon>Magnoliopsida</taxon>
        <taxon>Liliopsida</taxon>
        <taxon>Poales</taxon>
        <taxon>Poaceae</taxon>
        <taxon>BOP clade</taxon>
        <taxon>Pooideae</taxon>
        <taxon>Triticodae</taxon>
        <taxon>Triticeae</taxon>
        <taxon>Triticinae</taxon>
        <taxon>Aegilops</taxon>
    </lineage>
</organism>
<keyword evidence="3" id="KW-1185">Reference proteome</keyword>
<proteinExistence type="predicted"/>
<evidence type="ECO:0000256" key="1">
    <source>
        <dbReference type="SAM" id="MobiDB-lite"/>
    </source>
</evidence>
<accession>A0A453IVS2</accession>
<evidence type="ECO:0000313" key="3">
    <source>
        <dbReference type="Proteomes" id="UP000015105"/>
    </source>
</evidence>
<reference evidence="2" key="3">
    <citation type="journal article" date="2017" name="Nature">
        <title>Genome sequence of the progenitor of the wheat D genome Aegilops tauschii.</title>
        <authorList>
            <person name="Luo M.C."/>
            <person name="Gu Y.Q."/>
            <person name="Puiu D."/>
            <person name="Wang H."/>
            <person name="Twardziok S.O."/>
            <person name="Deal K.R."/>
            <person name="Huo N."/>
            <person name="Zhu T."/>
            <person name="Wang L."/>
            <person name="Wang Y."/>
            <person name="McGuire P.E."/>
            <person name="Liu S."/>
            <person name="Long H."/>
            <person name="Ramasamy R.K."/>
            <person name="Rodriguez J.C."/>
            <person name="Van S.L."/>
            <person name="Yuan L."/>
            <person name="Wang Z."/>
            <person name="Xia Z."/>
            <person name="Xiao L."/>
            <person name="Anderson O.D."/>
            <person name="Ouyang S."/>
            <person name="Liang Y."/>
            <person name="Zimin A.V."/>
            <person name="Pertea G."/>
            <person name="Qi P."/>
            <person name="Bennetzen J.L."/>
            <person name="Dai X."/>
            <person name="Dawson M.W."/>
            <person name="Muller H.G."/>
            <person name="Kugler K."/>
            <person name="Rivarola-Duarte L."/>
            <person name="Spannagl M."/>
            <person name="Mayer K.F.X."/>
            <person name="Lu F.H."/>
            <person name="Bevan M.W."/>
            <person name="Leroy P."/>
            <person name="Li P."/>
            <person name="You F.M."/>
            <person name="Sun Q."/>
            <person name="Liu Z."/>
            <person name="Lyons E."/>
            <person name="Wicker T."/>
            <person name="Salzberg S.L."/>
            <person name="Devos K.M."/>
            <person name="Dvorak J."/>
        </authorList>
    </citation>
    <scope>NUCLEOTIDE SEQUENCE [LARGE SCALE GENOMIC DNA]</scope>
    <source>
        <strain evidence="2">cv. AL8/78</strain>
    </source>
</reference>
<reference evidence="2" key="5">
    <citation type="journal article" date="2021" name="G3 (Bethesda)">
        <title>Aegilops tauschii genome assembly Aet v5.0 features greater sequence contiguity and improved annotation.</title>
        <authorList>
            <person name="Wang L."/>
            <person name="Zhu T."/>
            <person name="Rodriguez J.C."/>
            <person name="Deal K.R."/>
            <person name="Dubcovsky J."/>
            <person name="McGuire P.E."/>
            <person name="Lux T."/>
            <person name="Spannagl M."/>
            <person name="Mayer K.F.X."/>
            <person name="Baldrich P."/>
            <person name="Meyers B.C."/>
            <person name="Huo N."/>
            <person name="Gu Y.Q."/>
            <person name="Zhou H."/>
            <person name="Devos K.M."/>
            <person name="Bennetzen J.L."/>
            <person name="Unver T."/>
            <person name="Budak H."/>
            <person name="Gulick P.J."/>
            <person name="Galiba G."/>
            <person name="Kalapos B."/>
            <person name="Nelson D.R."/>
            <person name="Li P."/>
            <person name="You F.M."/>
            <person name="Luo M.C."/>
            <person name="Dvorak J."/>
        </authorList>
    </citation>
    <scope>NUCLEOTIDE SEQUENCE [LARGE SCALE GENOMIC DNA]</scope>
    <source>
        <strain evidence="2">cv. AL8/78</strain>
    </source>
</reference>
<feature type="region of interest" description="Disordered" evidence="1">
    <location>
        <begin position="1"/>
        <end position="53"/>
    </location>
</feature>
<reference evidence="2" key="4">
    <citation type="submission" date="2019-03" db="UniProtKB">
        <authorList>
            <consortium name="EnsemblPlants"/>
        </authorList>
    </citation>
    <scope>IDENTIFICATION</scope>
</reference>
<feature type="compositionally biased region" description="Low complexity" evidence="1">
    <location>
        <begin position="1"/>
        <end position="20"/>
    </location>
</feature>
<sequence>MAASLLRRAAAGRGRCPSPAESLRRLVSSEAAPEQALPRPLPEMPPFEHRPSPYAGMGGAEILEKRKKFLGPSLFYYYQKPVHTSYTYPLLLRHGDCPVQEDETCA</sequence>
<name>A0A453IVS2_AEGTS</name>
<reference evidence="3" key="2">
    <citation type="journal article" date="2017" name="Nat. Plants">
        <title>The Aegilops tauschii genome reveals multiple impacts of transposons.</title>
        <authorList>
            <person name="Zhao G."/>
            <person name="Zou C."/>
            <person name="Li K."/>
            <person name="Wang K."/>
            <person name="Li T."/>
            <person name="Gao L."/>
            <person name="Zhang X."/>
            <person name="Wang H."/>
            <person name="Yang Z."/>
            <person name="Liu X."/>
            <person name="Jiang W."/>
            <person name="Mao L."/>
            <person name="Kong X."/>
            <person name="Jiao Y."/>
            <person name="Jia J."/>
        </authorList>
    </citation>
    <scope>NUCLEOTIDE SEQUENCE [LARGE SCALE GENOMIC DNA]</scope>
    <source>
        <strain evidence="3">cv. AL8/78</strain>
    </source>
</reference>
<evidence type="ECO:0000313" key="2">
    <source>
        <dbReference type="EnsemblPlants" id="AET4Gv20700200.2"/>
    </source>
</evidence>
<dbReference type="Proteomes" id="UP000015105">
    <property type="component" value="Chromosome 4D"/>
</dbReference>
<dbReference type="Gramene" id="AET4Gv20700200.2">
    <property type="protein sequence ID" value="AET4Gv20700200.2"/>
    <property type="gene ID" value="AET4Gv20700200"/>
</dbReference>
<dbReference type="AlphaFoldDB" id="A0A453IVS2"/>
<dbReference type="EnsemblPlants" id="AET4Gv20700200.2">
    <property type="protein sequence ID" value="AET4Gv20700200.2"/>
    <property type="gene ID" value="AET4Gv20700200"/>
</dbReference>
<reference evidence="3" key="1">
    <citation type="journal article" date="2014" name="Science">
        <title>Ancient hybridizations among the ancestral genomes of bread wheat.</title>
        <authorList>
            <consortium name="International Wheat Genome Sequencing Consortium,"/>
            <person name="Marcussen T."/>
            <person name="Sandve S.R."/>
            <person name="Heier L."/>
            <person name="Spannagl M."/>
            <person name="Pfeifer M."/>
            <person name="Jakobsen K.S."/>
            <person name="Wulff B.B."/>
            <person name="Steuernagel B."/>
            <person name="Mayer K.F."/>
            <person name="Olsen O.A."/>
        </authorList>
    </citation>
    <scope>NUCLEOTIDE SEQUENCE [LARGE SCALE GENOMIC DNA]</scope>
    <source>
        <strain evidence="3">cv. AL8/78</strain>
    </source>
</reference>